<sequence length="35" mass="4095">MHLKSFTVAVRLFLEKNYCFEASGWRSVKETMVSV</sequence>
<evidence type="ECO:0000313" key="2">
    <source>
        <dbReference type="Proteomes" id="UP001310022"/>
    </source>
</evidence>
<protein>
    <submittedName>
        <fullName evidence="1">Uncharacterized protein</fullName>
    </submittedName>
</protein>
<dbReference type="AlphaFoldDB" id="A0AAN5ALF4"/>
<proteinExistence type="predicted"/>
<name>A0AAN5ALF4_9BACT</name>
<reference evidence="1 2" key="1">
    <citation type="submission" date="2021-12" db="EMBL/GenBank/DDBJ databases">
        <title>Genome sequencing of bacteria with rrn-lacking chromosome and rrn-plasmid.</title>
        <authorList>
            <person name="Anda M."/>
            <person name="Iwasaki W."/>
        </authorList>
    </citation>
    <scope>NUCLEOTIDE SEQUENCE [LARGE SCALE GENOMIC DNA]</scope>
    <source>
        <strain evidence="1 2">NBRC 15940</strain>
    </source>
</reference>
<keyword evidence="2" id="KW-1185">Reference proteome</keyword>
<organism evidence="1 2">
    <name type="scientific">Persicobacter diffluens</name>
    <dbReference type="NCBI Taxonomy" id="981"/>
    <lineage>
        <taxon>Bacteria</taxon>
        <taxon>Pseudomonadati</taxon>
        <taxon>Bacteroidota</taxon>
        <taxon>Cytophagia</taxon>
        <taxon>Cytophagales</taxon>
        <taxon>Persicobacteraceae</taxon>
        <taxon>Persicobacter</taxon>
    </lineage>
</organism>
<dbReference type="EMBL" id="BQKE01000001">
    <property type="protein sequence ID" value="GJM61391.1"/>
    <property type="molecule type" value="Genomic_DNA"/>
</dbReference>
<evidence type="ECO:0000313" key="1">
    <source>
        <dbReference type="EMBL" id="GJM61391.1"/>
    </source>
</evidence>
<accession>A0AAN5ALF4</accession>
<comment type="caution">
    <text evidence="1">The sequence shown here is derived from an EMBL/GenBank/DDBJ whole genome shotgun (WGS) entry which is preliminary data.</text>
</comment>
<gene>
    <name evidence="1" type="ORF">PEDI_19430</name>
</gene>
<dbReference type="Proteomes" id="UP001310022">
    <property type="component" value="Unassembled WGS sequence"/>
</dbReference>